<gene>
    <name evidence="1" type="ORF">ABH38_09265</name>
</gene>
<protein>
    <recommendedName>
        <fullName evidence="3">Glycosyltransferase 2-like domain-containing protein</fullName>
    </recommendedName>
</protein>
<dbReference type="Proteomes" id="UP000036334">
    <property type="component" value="Unassembled WGS sequence"/>
</dbReference>
<dbReference type="AlphaFoldDB" id="A0A0I9XZZ4"/>
<dbReference type="PANTHER" id="PTHR43179:SF11">
    <property type="entry name" value="GLYCOSYL TRANSFERASE"/>
    <property type="match status" value="1"/>
</dbReference>
<dbReference type="RefSeq" id="WP_047313876.1">
    <property type="nucleotide sequence ID" value="NZ_LDPQ01000003.1"/>
</dbReference>
<name>A0A0I9XZZ4_9MYCO</name>
<reference evidence="1 2" key="1">
    <citation type="submission" date="2015-05" db="EMBL/GenBank/DDBJ databases">
        <title>Genome sequence of Mycobacterium haemophilum.</title>
        <authorList>
            <person name="Greninger A.L."/>
            <person name="Cunningham G."/>
            <person name="Miller S."/>
        </authorList>
    </citation>
    <scope>NUCLEOTIDE SEQUENCE [LARGE SCALE GENOMIC DNA]</scope>
    <source>
        <strain evidence="2">UC1</strain>
    </source>
</reference>
<accession>A0A0I9XZZ4</accession>
<keyword evidence="2" id="KW-1185">Reference proteome</keyword>
<evidence type="ECO:0000313" key="2">
    <source>
        <dbReference type="Proteomes" id="UP000036334"/>
    </source>
</evidence>
<sequence length="279" mass="30763">MYGQVVSLLITIPVYGQHDYSHTLVEDLEREGADYLIVDNRGDYSAIGSERIIRTRENLGWAGGSDLGFRIAFSEGYSHAMTLNNDTRISKGFVAALLDRRLPADAGIVGPMIDHGFPCAEADEKPAAADYLPRPVYRAVPTVEGTALVLSRDCWLTIGGLDLHTFQRYGWGIDLDLALRARNAGYGLYVTEMAYINHFGHKTADATFGRRRYAAAANLAKVRGMRKLHGRNWRKQFPPGSWAPPTLRKADVSQTYTSHPLVAGPVEQGAGEVRARAML</sequence>
<dbReference type="InterPro" id="IPR029044">
    <property type="entry name" value="Nucleotide-diphossugar_trans"/>
</dbReference>
<evidence type="ECO:0008006" key="3">
    <source>
        <dbReference type="Google" id="ProtNLM"/>
    </source>
</evidence>
<dbReference type="PANTHER" id="PTHR43179">
    <property type="entry name" value="RHAMNOSYLTRANSFERASE WBBL"/>
    <property type="match status" value="1"/>
</dbReference>
<dbReference type="EMBL" id="LDPR01000006">
    <property type="protein sequence ID" value="KLO37089.1"/>
    <property type="molecule type" value="Genomic_DNA"/>
</dbReference>
<evidence type="ECO:0000313" key="1">
    <source>
        <dbReference type="EMBL" id="KLO37089.1"/>
    </source>
</evidence>
<dbReference type="Gene3D" id="3.90.550.10">
    <property type="entry name" value="Spore Coat Polysaccharide Biosynthesis Protein SpsA, Chain A"/>
    <property type="match status" value="1"/>
</dbReference>
<organism evidence="1 2">
    <name type="scientific">Mycobacterium haemophilum</name>
    <dbReference type="NCBI Taxonomy" id="29311"/>
    <lineage>
        <taxon>Bacteria</taxon>
        <taxon>Bacillati</taxon>
        <taxon>Actinomycetota</taxon>
        <taxon>Actinomycetes</taxon>
        <taxon>Mycobacteriales</taxon>
        <taxon>Mycobacteriaceae</taxon>
        <taxon>Mycobacterium</taxon>
    </lineage>
</organism>
<comment type="caution">
    <text evidence="1">The sequence shown here is derived from an EMBL/GenBank/DDBJ whole genome shotgun (WGS) entry which is preliminary data.</text>
</comment>
<dbReference type="SUPFAM" id="SSF53448">
    <property type="entry name" value="Nucleotide-diphospho-sugar transferases"/>
    <property type="match status" value="1"/>
</dbReference>
<proteinExistence type="predicted"/>
<dbReference type="PATRIC" id="fig|29311.18.peg.2663"/>
<dbReference type="STRING" id="1202450.B586_13050"/>